<dbReference type="SMART" id="SM00347">
    <property type="entry name" value="HTH_MARR"/>
    <property type="match status" value="1"/>
</dbReference>
<dbReference type="Pfam" id="PF01047">
    <property type="entry name" value="MarR"/>
    <property type="match status" value="1"/>
</dbReference>
<evidence type="ECO:0000313" key="5">
    <source>
        <dbReference type="EMBL" id="MFC4821637.1"/>
    </source>
</evidence>
<dbReference type="RefSeq" id="WP_380021912.1">
    <property type="nucleotide sequence ID" value="NZ_JBHSHD010000010.1"/>
</dbReference>
<dbReference type="InterPro" id="IPR039422">
    <property type="entry name" value="MarR/SlyA-like"/>
</dbReference>
<dbReference type="Proteomes" id="UP001595886">
    <property type="component" value="Unassembled WGS sequence"/>
</dbReference>
<sequence length="152" mass="17385">MKKTALHGVRDDGNFALLVRQIRDGCQHQIERQLEADGIRISFSQYLVVKILDKYGPQRPGDLARYLDHNAGAMTRLIDQLEAEGYVRREPHGQDRRALTIELMPAGKRLWRTISGYSERMQKLALRGLSAADRARLLELLTHVRDALEDIP</sequence>
<dbReference type="PANTHER" id="PTHR33164">
    <property type="entry name" value="TRANSCRIPTIONAL REGULATOR, MARR FAMILY"/>
    <property type="match status" value="1"/>
</dbReference>
<proteinExistence type="predicted"/>
<dbReference type="InterPro" id="IPR000835">
    <property type="entry name" value="HTH_MarR-typ"/>
</dbReference>
<dbReference type="EMBL" id="JBHSHD010000010">
    <property type="protein sequence ID" value="MFC4821637.1"/>
    <property type="molecule type" value="Genomic_DNA"/>
</dbReference>
<evidence type="ECO:0000256" key="2">
    <source>
        <dbReference type="ARBA" id="ARBA00023125"/>
    </source>
</evidence>
<gene>
    <name evidence="5" type="ORF">ACFO6Q_14985</name>
</gene>
<dbReference type="InterPro" id="IPR036388">
    <property type="entry name" value="WH-like_DNA-bd_sf"/>
</dbReference>
<keyword evidence="3" id="KW-0804">Transcription</keyword>
<keyword evidence="2" id="KW-0238">DNA-binding</keyword>
<evidence type="ECO:0000259" key="4">
    <source>
        <dbReference type="PROSITE" id="PS50995"/>
    </source>
</evidence>
<protein>
    <submittedName>
        <fullName evidence="5">MarR family winged helix-turn-helix transcriptional regulator</fullName>
    </submittedName>
</protein>
<dbReference type="PRINTS" id="PR00598">
    <property type="entry name" value="HTHMARR"/>
</dbReference>
<dbReference type="PROSITE" id="PS50995">
    <property type="entry name" value="HTH_MARR_2"/>
    <property type="match status" value="1"/>
</dbReference>
<organism evidence="5 6">
    <name type="scientific">Dokdonella ginsengisoli</name>
    <dbReference type="NCBI Taxonomy" id="363846"/>
    <lineage>
        <taxon>Bacteria</taxon>
        <taxon>Pseudomonadati</taxon>
        <taxon>Pseudomonadota</taxon>
        <taxon>Gammaproteobacteria</taxon>
        <taxon>Lysobacterales</taxon>
        <taxon>Rhodanobacteraceae</taxon>
        <taxon>Dokdonella</taxon>
    </lineage>
</organism>
<keyword evidence="6" id="KW-1185">Reference proteome</keyword>
<feature type="domain" description="HTH marR-type" evidence="4">
    <location>
        <begin position="1"/>
        <end position="146"/>
    </location>
</feature>
<dbReference type="SUPFAM" id="SSF46785">
    <property type="entry name" value="Winged helix' DNA-binding domain"/>
    <property type="match status" value="1"/>
</dbReference>
<keyword evidence="1" id="KW-0805">Transcription regulation</keyword>
<name>A0ABV9R1J8_9GAMM</name>
<evidence type="ECO:0000256" key="1">
    <source>
        <dbReference type="ARBA" id="ARBA00023015"/>
    </source>
</evidence>
<dbReference type="InterPro" id="IPR036390">
    <property type="entry name" value="WH_DNA-bd_sf"/>
</dbReference>
<dbReference type="PANTHER" id="PTHR33164:SF64">
    <property type="entry name" value="TRANSCRIPTIONAL REGULATOR SLYA"/>
    <property type="match status" value="1"/>
</dbReference>
<dbReference type="Gene3D" id="1.10.10.10">
    <property type="entry name" value="Winged helix-like DNA-binding domain superfamily/Winged helix DNA-binding domain"/>
    <property type="match status" value="1"/>
</dbReference>
<comment type="caution">
    <text evidence="5">The sequence shown here is derived from an EMBL/GenBank/DDBJ whole genome shotgun (WGS) entry which is preliminary data.</text>
</comment>
<accession>A0ABV9R1J8</accession>
<evidence type="ECO:0000313" key="6">
    <source>
        <dbReference type="Proteomes" id="UP001595886"/>
    </source>
</evidence>
<evidence type="ECO:0000256" key="3">
    <source>
        <dbReference type="ARBA" id="ARBA00023163"/>
    </source>
</evidence>
<reference evidence="6" key="1">
    <citation type="journal article" date="2019" name="Int. J. Syst. Evol. Microbiol.">
        <title>The Global Catalogue of Microorganisms (GCM) 10K type strain sequencing project: providing services to taxonomists for standard genome sequencing and annotation.</title>
        <authorList>
            <consortium name="The Broad Institute Genomics Platform"/>
            <consortium name="The Broad Institute Genome Sequencing Center for Infectious Disease"/>
            <person name="Wu L."/>
            <person name="Ma J."/>
        </authorList>
    </citation>
    <scope>NUCLEOTIDE SEQUENCE [LARGE SCALE GENOMIC DNA]</scope>
    <source>
        <strain evidence="6">CCUG 30340</strain>
    </source>
</reference>